<gene>
    <name evidence="6" type="ORF">D9R08_02235</name>
</gene>
<dbReference type="PANTHER" id="PTHR42978">
    <property type="entry name" value="QUORUM-QUENCHING LACTONASE YTNP-RELATED-RELATED"/>
    <property type="match status" value="1"/>
</dbReference>
<dbReference type="SMART" id="SM00849">
    <property type="entry name" value="Lactamase_B"/>
    <property type="match status" value="1"/>
</dbReference>
<dbReference type="EMBL" id="RCNT01000001">
    <property type="protein sequence ID" value="RMA43764.1"/>
    <property type="molecule type" value="Genomic_DNA"/>
</dbReference>
<evidence type="ECO:0000256" key="4">
    <source>
        <dbReference type="ARBA" id="ARBA00022833"/>
    </source>
</evidence>
<proteinExistence type="inferred from homology"/>
<dbReference type="PANTHER" id="PTHR42978:SF6">
    <property type="entry name" value="QUORUM-QUENCHING LACTONASE YTNP-RELATED"/>
    <property type="match status" value="1"/>
</dbReference>
<dbReference type="InterPro" id="IPR051013">
    <property type="entry name" value="MBL_superfamily_lactonases"/>
</dbReference>
<organism evidence="6 7">
    <name type="scientific">Rhodophyticola porphyridii</name>
    <dbReference type="NCBI Taxonomy" id="1852017"/>
    <lineage>
        <taxon>Bacteria</taxon>
        <taxon>Pseudomonadati</taxon>
        <taxon>Pseudomonadota</taxon>
        <taxon>Alphaproteobacteria</taxon>
        <taxon>Rhodobacterales</taxon>
        <taxon>Roseobacteraceae</taxon>
        <taxon>Rhodophyticola</taxon>
    </lineage>
</organism>
<dbReference type="SUPFAM" id="SSF56281">
    <property type="entry name" value="Metallo-hydrolase/oxidoreductase"/>
    <property type="match status" value="1"/>
</dbReference>
<evidence type="ECO:0000256" key="1">
    <source>
        <dbReference type="ARBA" id="ARBA00007749"/>
    </source>
</evidence>
<keyword evidence="3 6" id="KW-0378">Hydrolase</keyword>
<dbReference type="Proteomes" id="UP000281343">
    <property type="component" value="Unassembled WGS sequence"/>
</dbReference>
<evidence type="ECO:0000256" key="2">
    <source>
        <dbReference type="ARBA" id="ARBA00022723"/>
    </source>
</evidence>
<dbReference type="InterPro" id="IPR001279">
    <property type="entry name" value="Metallo-B-lactamas"/>
</dbReference>
<dbReference type="Gene3D" id="3.60.15.10">
    <property type="entry name" value="Ribonuclease Z/Hydroxyacylglutathione hydrolase-like"/>
    <property type="match status" value="1"/>
</dbReference>
<name>A0A3L9Y4L7_9RHOB</name>
<protein>
    <submittedName>
        <fullName evidence="6">MBL fold metallo-hydrolase</fullName>
    </submittedName>
</protein>
<evidence type="ECO:0000259" key="5">
    <source>
        <dbReference type="SMART" id="SM00849"/>
    </source>
</evidence>
<accession>A0A3L9Y4L7</accession>
<sequence length="305" mass="32369">MPRLTRRQSLAAGASLPLATFAPTLARAEAPMLGAGLAPYRRIPLGAFEVTTLLVNTMVVPDPQSIFGMNVSATAFAEASTENFLSPDESRFFFTPTVVNTGAELVLFDTGQSAEGTTAALAAAGYTPEQIDIVVLTHMHGDHIGGMQTGGAPTFANARYVTGRVEYDAWAAAGDEGFNTNVRPFADRMTFLDDGQDAASGITALAAFGHTPGHMTYRLESEGAGLLIFADLANHPVWSLARPDWEVRFDMDKAAAAASRRAVLGMLAAERLPAIGYHMPFPALGFVDTRDGGFQWVPEAGQLMG</sequence>
<keyword evidence="2" id="KW-0479">Metal-binding</keyword>
<evidence type="ECO:0000313" key="6">
    <source>
        <dbReference type="EMBL" id="RMA43764.1"/>
    </source>
</evidence>
<dbReference type="InterPro" id="IPR036866">
    <property type="entry name" value="RibonucZ/Hydroxyglut_hydro"/>
</dbReference>
<evidence type="ECO:0000256" key="3">
    <source>
        <dbReference type="ARBA" id="ARBA00022801"/>
    </source>
</evidence>
<feature type="domain" description="Metallo-beta-lactamase" evidence="5">
    <location>
        <begin position="93"/>
        <end position="278"/>
    </location>
</feature>
<dbReference type="GO" id="GO:0016787">
    <property type="term" value="F:hydrolase activity"/>
    <property type="evidence" value="ECO:0007669"/>
    <property type="project" value="UniProtKB-KW"/>
</dbReference>
<keyword evidence="7" id="KW-1185">Reference proteome</keyword>
<comment type="caution">
    <text evidence="6">The sequence shown here is derived from an EMBL/GenBank/DDBJ whole genome shotgun (WGS) entry which is preliminary data.</text>
</comment>
<dbReference type="AlphaFoldDB" id="A0A3L9Y4L7"/>
<dbReference type="GO" id="GO:0046872">
    <property type="term" value="F:metal ion binding"/>
    <property type="evidence" value="ECO:0007669"/>
    <property type="project" value="UniProtKB-KW"/>
</dbReference>
<comment type="similarity">
    <text evidence="1">Belongs to the metallo-beta-lactamase superfamily.</text>
</comment>
<reference evidence="6 7" key="1">
    <citation type="submission" date="2018-10" db="EMBL/GenBank/DDBJ databases">
        <authorList>
            <person name="Jung H.S."/>
            <person name="Jeon C.O."/>
        </authorList>
    </citation>
    <scope>NUCLEOTIDE SEQUENCE [LARGE SCALE GENOMIC DNA]</scope>
    <source>
        <strain evidence="6 7">MA-7-27</strain>
    </source>
</reference>
<dbReference type="OrthoDB" id="9773738at2"/>
<dbReference type="CDD" id="cd07720">
    <property type="entry name" value="OPHC2-like_MBL-fold"/>
    <property type="match status" value="1"/>
</dbReference>
<dbReference type="RefSeq" id="WP_121896355.1">
    <property type="nucleotide sequence ID" value="NZ_RCNT01000001.1"/>
</dbReference>
<keyword evidence="4" id="KW-0862">Zinc</keyword>
<evidence type="ECO:0000313" key="7">
    <source>
        <dbReference type="Proteomes" id="UP000281343"/>
    </source>
</evidence>
<dbReference type="Pfam" id="PF00753">
    <property type="entry name" value="Lactamase_B"/>
    <property type="match status" value="1"/>
</dbReference>